<reference evidence="2" key="1">
    <citation type="submission" date="2021-01" db="EMBL/GenBank/DDBJ databases">
        <authorList>
            <consortium name="Genoscope - CEA"/>
            <person name="William W."/>
        </authorList>
    </citation>
    <scope>NUCLEOTIDE SEQUENCE</scope>
</reference>
<protein>
    <recommendedName>
        <fullName evidence="4">Tetratricopeptide repeat protein</fullName>
    </recommendedName>
</protein>
<evidence type="ECO:0008006" key="4">
    <source>
        <dbReference type="Google" id="ProtNLM"/>
    </source>
</evidence>
<proteinExistence type="predicted"/>
<keyword evidence="1" id="KW-0175">Coiled coil</keyword>
<dbReference type="Pfam" id="PF13181">
    <property type="entry name" value="TPR_8"/>
    <property type="match status" value="1"/>
</dbReference>
<evidence type="ECO:0000256" key="1">
    <source>
        <dbReference type="SAM" id="Coils"/>
    </source>
</evidence>
<comment type="caution">
    <text evidence="2">The sequence shown here is derived from an EMBL/GenBank/DDBJ whole genome shotgun (WGS) entry which is preliminary data.</text>
</comment>
<gene>
    <name evidence="2" type="ORF">PPENT_87.1.T0920094</name>
</gene>
<dbReference type="OrthoDB" id="291218at2759"/>
<feature type="coiled-coil region" evidence="1">
    <location>
        <begin position="137"/>
        <end position="190"/>
    </location>
</feature>
<keyword evidence="3" id="KW-1185">Reference proteome</keyword>
<dbReference type="Proteomes" id="UP000689195">
    <property type="component" value="Unassembled WGS sequence"/>
</dbReference>
<dbReference type="SMART" id="SM00028">
    <property type="entry name" value="TPR"/>
    <property type="match status" value="4"/>
</dbReference>
<dbReference type="AlphaFoldDB" id="A0A8S1WHE6"/>
<dbReference type="InterPro" id="IPR019734">
    <property type="entry name" value="TPR_rpt"/>
</dbReference>
<organism evidence="2 3">
    <name type="scientific">Paramecium pentaurelia</name>
    <dbReference type="NCBI Taxonomy" id="43138"/>
    <lineage>
        <taxon>Eukaryota</taxon>
        <taxon>Sar</taxon>
        <taxon>Alveolata</taxon>
        <taxon>Ciliophora</taxon>
        <taxon>Intramacronucleata</taxon>
        <taxon>Oligohymenophorea</taxon>
        <taxon>Peniculida</taxon>
        <taxon>Parameciidae</taxon>
        <taxon>Paramecium</taxon>
    </lineage>
</organism>
<evidence type="ECO:0000313" key="2">
    <source>
        <dbReference type="EMBL" id="CAD8188793.1"/>
    </source>
</evidence>
<accession>A0A8S1WHE6</accession>
<evidence type="ECO:0000313" key="3">
    <source>
        <dbReference type="Proteomes" id="UP000689195"/>
    </source>
</evidence>
<dbReference type="EMBL" id="CAJJDO010000092">
    <property type="protein sequence ID" value="CAD8188793.1"/>
    <property type="molecule type" value="Genomic_DNA"/>
</dbReference>
<name>A0A8S1WHE6_9CILI</name>
<dbReference type="Pfam" id="PF13424">
    <property type="entry name" value="TPR_12"/>
    <property type="match status" value="1"/>
</dbReference>
<sequence length="455" mass="53162">MQQEYNCIDQDTLRRDQQLNGLLAKIRDDVMKGYVVEIKTRAQTYHQLEYNSKQSSRDSSRCNSFIKNPRLNQDQIDKVRDLDEVIISSQRDDNQQIIRLSNSLNQSPPKVKSEIVKPIVLDLHLQSEQTFQSFPSKQDILNHLNNINNQLDDIEINQDTGNFMEFIKILTKIQQELEETIQNNNISNNQQISNAIQMIRTLCLLTKFYKQVADFPHAIKSLKQIKKMFDISDPYLKGKIQIELGKLYFLNQSFNIAQQIFYDALLHYERLQWKSEIAYILLWMAKLNAWTKNLESAKKMVYGAISILKEYLPDDDEQIAEAYIVLGECNYIAKNSEQALEFLMKAISIKFKKYNTYKHISFLEVYNLVGLTYGLVPDIQQSLSYFIQALQCFKYNCVQRAQILNNIAVIYQSMGNIENAQKCQSKAKEIYAKFLPTYHCQMERLLLNQTCLSPQ</sequence>